<keyword evidence="3" id="KW-0560">Oxidoreductase</keyword>
<evidence type="ECO:0000256" key="3">
    <source>
        <dbReference type="ARBA" id="ARBA00023002"/>
    </source>
</evidence>
<evidence type="ECO:0008006" key="7">
    <source>
        <dbReference type="Google" id="ProtNLM"/>
    </source>
</evidence>
<dbReference type="GO" id="GO:0051539">
    <property type="term" value="F:4 iron, 4 sulfur cluster binding"/>
    <property type="evidence" value="ECO:0007669"/>
    <property type="project" value="UniProtKB-KW"/>
</dbReference>
<dbReference type="GO" id="GO:0016491">
    <property type="term" value="F:oxidoreductase activity"/>
    <property type="evidence" value="ECO:0007669"/>
    <property type="project" value="UniProtKB-KW"/>
</dbReference>
<proteinExistence type="predicted"/>
<evidence type="ECO:0000256" key="5">
    <source>
        <dbReference type="ARBA" id="ARBA00023014"/>
    </source>
</evidence>
<name>X1U6N9_9ZZZZ</name>
<organism evidence="6">
    <name type="scientific">marine sediment metagenome</name>
    <dbReference type="NCBI Taxonomy" id="412755"/>
    <lineage>
        <taxon>unclassified sequences</taxon>
        <taxon>metagenomes</taxon>
        <taxon>ecological metagenomes</taxon>
    </lineage>
</organism>
<accession>X1U6N9</accession>
<dbReference type="InterPro" id="IPR039650">
    <property type="entry name" value="HdrA-like"/>
</dbReference>
<protein>
    <recommendedName>
        <fullName evidence="7">FAD/NAD(P)-binding domain-containing protein</fullName>
    </recommendedName>
</protein>
<dbReference type="PANTHER" id="PTHR43498">
    <property type="entry name" value="FERREDOXIN:COB-COM HETERODISULFIDE REDUCTASE SUBUNIT A"/>
    <property type="match status" value="1"/>
</dbReference>
<reference evidence="6" key="1">
    <citation type="journal article" date="2014" name="Front. Microbiol.">
        <title>High frequency of phylogenetically diverse reductive dehalogenase-homologous genes in deep subseafloor sedimentary metagenomes.</title>
        <authorList>
            <person name="Kawai M."/>
            <person name="Futagami T."/>
            <person name="Toyoda A."/>
            <person name="Takaki Y."/>
            <person name="Nishi S."/>
            <person name="Hori S."/>
            <person name="Arai W."/>
            <person name="Tsubouchi T."/>
            <person name="Morono Y."/>
            <person name="Uchiyama I."/>
            <person name="Ito T."/>
            <person name="Fujiyama A."/>
            <person name="Inagaki F."/>
            <person name="Takami H."/>
        </authorList>
    </citation>
    <scope>NUCLEOTIDE SEQUENCE</scope>
    <source>
        <strain evidence="6">Expedition CK06-06</strain>
    </source>
</reference>
<dbReference type="PANTHER" id="PTHR43498:SF1">
    <property type="entry name" value="COB--COM HETERODISULFIDE REDUCTASE IRON-SULFUR SUBUNIT A"/>
    <property type="match status" value="1"/>
</dbReference>
<dbReference type="GO" id="GO:0046872">
    <property type="term" value="F:metal ion binding"/>
    <property type="evidence" value="ECO:0007669"/>
    <property type="project" value="UniProtKB-KW"/>
</dbReference>
<evidence type="ECO:0000256" key="2">
    <source>
        <dbReference type="ARBA" id="ARBA00022723"/>
    </source>
</evidence>
<feature type="non-terminal residue" evidence="6">
    <location>
        <position position="1"/>
    </location>
</feature>
<keyword evidence="2" id="KW-0479">Metal-binding</keyword>
<sequence>PFDARRVEQFGYGKFPNVLTSLEFERLVNAAGPTGGNISFRTMDKKGNWIFLPDSDQPKSVALIHCVGSRDENYNKYCSRVCCMYSLKLAHLVKEKLPEAEVYEYFIDMRAFGKGYEEFYERIKHEGVHVIRGRTAKIEESNGQLFLRTENILEKKLIEQKVDMVILAVGLEPAEDTKGISQMLAIPLSDDGWFKETNYNSDPVNTFTGGITIAGVCQGPKGYTRYCCPGFCCSLTCITKYH</sequence>
<dbReference type="InterPro" id="IPR036188">
    <property type="entry name" value="FAD/NAD-bd_sf"/>
</dbReference>
<dbReference type="EMBL" id="BARW01023749">
    <property type="protein sequence ID" value="GAI99301.1"/>
    <property type="molecule type" value="Genomic_DNA"/>
</dbReference>
<keyword evidence="4" id="KW-0408">Iron</keyword>
<comment type="caution">
    <text evidence="6">The sequence shown here is derived from an EMBL/GenBank/DDBJ whole genome shotgun (WGS) entry which is preliminary data.</text>
</comment>
<dbReference type="SUPFAM" id="SSF51905">
    <property type="entry name" value="FAD/NAD(P)-binding domain"/>
    <property type="match status" value="1"/>
</dbReference>
<gene>
    <name evidence="6" type="ORF">S12H4_39315</name>
</gene>
<evidence type="ECO:0000313" key="6">
    <source>
        <dbReference type="EMBL" id="GAI99301.1"/>
    </source>
</evidence>
<evidence type="ECO:0000256" key="4">
    <source>
        <dbReference type="ARBA" id="ARBA00023004"/>
    </source>
</evidence>
<keyword evidence="1" id="KW-0004">4Fe-4S</keyword>
<evidence type="ECO:0000256" key="1">
    <source>
        <dbReference type="ARBA" id="ARBA00022485"/>
    </source>
</evidence>
<keyword evidence="5" id="KW-0411">Iron-sulfur</keyword>
<dbReference type="AlphaFoldDB" id="X1U6N9"/>